<keyword evidence="1" id="KW-0540">Nuclease</keyword>
<evidence type="ECO:0000256" key="13">
    <source>
        <dbReference type="ARBA" id="ARBA00048988"/>
    </source>
</evidence>
<evidence type="ECO:0000313" key="18">
    <source>
        <dbReference type="Proteomes" id="UP000271339"/>
    </source>
</evidence>
<dbReference type="PANTHER" id="PTHR11070">
    <property type="entry name" value="UVRD / RECB / PCRA DNA HELICASE FAMILY MEMBER"/>
    <property type="match status" value="1"/>
</dbReference>
<dbReference type="GO" id="GO:0005524">
    <property type="term" value="F:ATP binding"/>
    <property type="evidence" value="ECO:0007669"/>
    <property type="project" value="UniProtKB-UniRule"/>
</dbReference>
<dbReference type="AlphaFoldDB" id="A0A3L9Z3T5"/>
<dbReference type="InterPro" id="IPR014017">
    <property type="entry name" value="DNA_helicase_UvrD-like_C"/>
</dbReference>
<keyword evidence="8" id="KW-0238">DNA-binding</keyword>
<dbReference type="SUPFAM" id="SSF52540">
    <property type="entry name" value="P-loop containing nucleoside triphosphate hydrolases"/>
    <property type="match status" value="1"/>
</dbReference>
<dbReference type="GO" id="GO:0043138">
    <property type="term" value="F:3'-5' DNA helicase activity"/>
    <property type="evidence" value="ECO:0007669"/>
    <property type="project" value="UniProtKB-EC"/>
</dbReference>
<evidence type="ECO:0000256" key="11">
    <source>
        <dbReference type="ARBA" id="ARBA00034617"/>
    </source>
</evidence>
<dbReference type="GO" id="GO:0003677">
    <property type="term" value="F:DNA binding"/>
    <property type="evidence" value="ECO:0007669"/>
    <property type="project" value="UniProtKB-KW"/>
</dbReference>
<accession>A0A3L9Z3T5</accession>
<evidence type="ECO:0000256" key="12">
    <source>
        <dbReference type="ARBA" id="ARBA00034808"/>
    </source>
</evidence>
<reference evidence="17 18" key="1">
    <citation type="submission" date="2018-10" db="EMBL/GenBank/DDBJ databases">
        <title>Genomic Encyclopedia of Archaeal and Bacterial Type Strains, Phase II (KMG-II): from individual species to whole genera.</title>
        <authorList>
            <person name="Goeker M."/>
        </authorList>
    </citation>
    <scope>NUCLEOTIDE SEQUENCE [LARGE SCALE GENOMIC DNA]</scope>
    <source>
        <strain evidence="17 18">DSM 23424</strain>
    </source>
</reference>
<dbReference type="InterPro" id="IPR000212">
    <property type="entry name" value="DNA_helicase_UvrD/REP"/>
</dbReference>
<evidence type="ECO:0000256" key="9">
    <source>
        <dbReference type="ARBA" id="ARBA00023204"/>
    </source>
</evidence>
<name>A0A3L9Z3T5_9FLAO</name>
<evidence type="ECO:0000313" key="17">
    <source>
        <dbReference type="EMBL" id="RMA66089.1"/>
    </source>
</evidence>
<evidence type="ECO:0000256" key="4">
    <source>
        <dbReference type="ARBA" id="ARBA00022801"/>
    </source>
</evidence>
<evidence type="ECO:0000256" key="5">
    <source>
        <dbReference type="ARBA" id="ARBA00022806"/>
    </source>
</evidence>
<feature type="binding site" evidence="14">
    <location>
        <begin position="12"/>
        <end position="19"/>
    </location>
    <ligand>
        <name>ATP</name>
        <dbReference type="ChEBI" id="CHEBI:30616"/>
    </ligand>
</feature>
<evidence type="ECO:0000256" key="10">
    <source>
        <dbReference type="ARBA" id="ARBA00023235"/>
    </source>
</evidence>
<dbReference type="Gene3D" id="3.90.320.10">
    <property type="match status" value="1"/>
</dbReference>
<keyword evidence="6 17" id="KW-0269">Exonuclease</keyword>
<dbReference type="Gene3D" id="3.40.50.300">
    <property type="entry name" value="P-loop containing nucleotide triphosphate hydrolases"/>
    <property type="match status" value="4"/>
</dbReference>
<dbReference type="GO" id="GO:0004527">
    <property type="term" value="F:exonuclease activity"/>
    <property type="evidence" value="ECO:0007669"/>
    <property type="project" value="UniProtKB-KW"/>
</dbReference>
<evidence type="ECO:0000256" key="14">
    <source>
        <dbReference type="PROSITE-ProRule" id="PRU00560"/>
    </source>
</evidence>
<keyword evidence="18" id="KW-1185">Reference proteome</keyword>
<evidence type="ECO:0000256" key="2">
    <source>
        <dbReference type="ARBA" id="ARBA00022741"/>
    </source>
</evidence>
<dbReference type="Pfam" id="PF00580">
    <property type="entry name" value="UvrD-helicase"/>
    <property type="match status" value="1"/>
</dbReference>
<dbReference type="Proteomes" id="UP000271339">
    <property type="component" value="Unassembled WGS sequence"/>
</dbReference>
<dbReference type="Pfam" id="PF13361">
    <property type="entry name" value="UvrD_C"/>
    <property type="match status" value="2"/>
</dbReference>
<keyword evidence="2 14" id="KW-0547">Nucleotide-binding</keyword>
<evidence type="ECO:0000259" key="16">
    <source>
        <dbReference type="PROSITE" id="PS51217"/>
    </source>
</evidence>
<comment type="catalytic activity">
    <reaction evidence="13">
        <text>ATP + H2O = ADP + phosphate + H(+)</text>
        <dbReference type="Rhea" id="RHEA:13065"/>
        <dbReference type="ChEBI" id="CHEBI:15377"/>
        <dbReference type="ChEBI" id="CHEBI:15378"/>
        <dbReference type="ChEBI" id="CHEBI:30616"/>
        <dbReference type="ChEBI" id="CHEBI:43474"/>
        <dbReference type="ChEBI" id="CHEBI:456216"/>
        <dbReference type="EC" id="5.6.2.4"/>
    </reaction>
</comment>
<dbReference type="GO" id="GO:0000725">
    <property type="term" value="P:recombinational repair"/>
    <property type="evidence" value="ECO:0007669"/>
    <property type="project" value="TreeGrafter"/>
</dbReference>
<proteinExistence type="predicted"/>
<feature type="domain" description="UvrD-like helicase C-terminal" evidence="16">
    <location>
        <begin position="472"/>
        <end position="736"/>
    </location>
</feature>
<keyword evidence="7 14" id="KW-0067">ATP-binding</keyword>
<keyword evidence="5 14" id="KW-0347">Helicase</keyword>
<evidence type="ECO:0000256" key="3">
    <source>
        <dbReference type="ARBA" id="ARBA00022763"/>
    </source>
</evidence>
<dbReference type="PROSITE" id="PS51198">
    <property type="entry name" value="UVRD_HELICASE_ATP_BIND"/>
    <property type="match status" value="1"/>
</dbReference>
<feature type="domain" description="UvrD-like helicase ATP-binding" evidence="15">
    <location>
        <begin position="1"/>
        <end position="471"/>
    </location>
</feature>
<gene>
    <name evidence="17" type="ORF">BXY75_0508</name>
</gene>
<dbReference type="GO" id="GO:0005829">
    <property type="term" value="C:cytosol"/>
    <property type="evidence" value="ECO:0007669"/>
    <property type="project" value="TreeGrafter"/>
</dbReference>
<evidence type="ECO:0000256" key="7">
    <source>
        <dbReference type="ARBA" id="ARBA00022840"/>
    </source>
</evidence>
<dbReference type="RefSeq" id="WP_121906103.1">
    <property type="nucleotide sequence ID" value="NZ_REFC01000011.1"/>
</dbReference>
<dbReference type="GO" id="GO:0016887">
    <property type="term" value="F:ATP hydrolysis activity"/>
    <property type="evidence" value="ECO:0007669"/>
    <property type="project" value="RHEA"/>
</dbReference>
<evidence type="ECO:0000256" key="1">
    <source>
        <dbReference type="ARBA" id="ARBA00022722"/>
    </source>
</evidence>
<keyword evidence="4 14" id="KW-0378">Hydrolase</keyword>
<evidence type="ECO:0000256" key="8">
    <source>
        <dbReference type="ARBA" id="ARBA00023125"/>
    </source>
</evidence>
<dbReference type="InterPro" id="IPR027417">
    <property type="entry name" value="P-loop_NTPase"/>
</dbReference>
<dbReference type="EMBL" id="REFC01000011">
    <property type="protein sequence ID" value="RMA66089.1"/>
    <property type="molecule type" value="Genomic_DNA"/>
</dbReference>
<dbReference type="InterPro" id="IPR011604">
    <property type="entry name" value="PDDEXK-like_dom_sf"/>
</dbReference>
<sequence length="1049" mass="120242">MNTSTPFKIYNASAGSGKTFTLVKQFLSQLFQVPKEGYYQHLLAITFTNKAVAEMKDRILDSLVSFSQPEAVNSPPEMLLQIAAELNLTSEEIQAKAKKILKHLLHHYASFSVETIDSFNHRLIRTFARDLKLATNFEVSLDTSLLLSEAVDQLINKAGEDPEITKVLLEFALEKADDDKSWDITNDIINTAKILFVENEIPHLNLLKDKNLGDFAAFKKQLLLRKKNLSEKIIKTAQETLNLIETRGIAHNDFSSSYLPKHFLNLESGRTDLNFSAKWQEDIDQKPLYPKRVDGQTAAIIDEIAYFLKTNFDSSKNNVHQIQLINAILKNLTQLSVINLINHEISLIKEEKNIIPISEFNALINNEIKDQPAPFIYERLGEKFRHFFIDEFQDTSQLQWKNMIPLIENAVSQFDQNQQSGTLMLVGDAKQSIYRWRGGLPEQFMDLYGGLNPFPSVEKKLLNLDTNYRSCEEIIRFNNRFFTYVADVFGDNIHKDLYITGNHQKFTTKQDGYVKIEFVEKQVKVTKDEVYAIKIQETIQALINKGFSHSDICILTRFKSDGITIGKHLMENDIKVISSETLMLQSSSLVKCIVNALKISVYPENDEAKIAWLDFLHEHLNIPKEKHHFFSELVKKSDDEFEAILQEYGIDFNIAIIRSLSIYESCEYCIRKLNLQSKADAFLFSFMDLVFEFEQKPQATKISFLDHWEIQKEKASIPATESNDAVRIMTIHKSKGLEFPVVIFPYADLKIYNSKHEMAWFPLDMDENSGFRETQIKYNQELESFGELGNGLFRERQNMMELDSINLLYVTLTRAVEQLYIFAEEPGKKVSLTTTYNQLLDNFLQQYEGNLTAPSIYEFGKPERISSKDNKVIPVNKVPIFLATTPLDHHLKIITNEASLWNTDAEAAIALGNELHDIMSMIIASEDIVTVFEGILERGIITSESIANYREKVEAIVSHPELRHLFEATANAENEKDIITASGMLLRPDRINLFDNNLVTIVDYKTGTPDYHHEDQINSYAKALEEMGKKVSEKILVYTNQPNIVINKV</sequence>
<dbReference type="PANTHER" id="PTHR11070:SF67">
    <property type="entry name" value="DNA 3'-5' HELICASE"/>
    <property type="match status" value="1"/>
</dbReference>
<dbReference type="EC" id="5.6.2.4" evidence="12"/>
<comment type="catalytic activity">
    <reaction evidence="11">
        <text>Couples ATP hydrolysis with the unwinding of duplex DNA by translocating in the 3'-5' direction.</text>
        <dbReference type="EC" id="5.6.2.4"/>
    </reaction>
</comment>
<comment type="caution">
    <text evidence="17">The sequence shown here is derived from an EMBL/GenBank/DDBJ whole genome shotgun (WGS) entry which is preliminary data.</text>
</comment>
<keyword evidence="10" id="KW-0413">Isomerase</keyword>
<dbReference type="PROSITE" id="PS51217">
    <property type="entry name" value="UVRD_HELICASE_CTER"/>
    <property type="match status" value="1"/>
</dbReference>
<keyword evidence="9" id="KW-0234">DNA repair</keyword>
<protein>
    <recommendedName>
        <fullName evidence="12">DNA 3'-5' helicase</fullName>
        <ecNumber evidence="12">5.6.2.4</ecNumber>
    </recommendedName>
</protein>
<organism evidence="17 18">
    <name type="scientific">Ulvibacter antarcticus</name>
    <dbReference type="NCBI Taxonomy" id="442714"/>
    <lineage>
        <taxon>Bacteria</taxon>
        <taxon>Pseudomonadati</taxon>
        <taxon>Bacteroidota</taxon>
        <taxon>Flavobacteriia</taxon>
        <taxon>Flavobacteriales</taxon>
        <taxon>Flavobacteriaceae</taxon>
        <taxon>Ulvibacter</taxon>
    </lineage>
</organism>
<keyword evidence="3" id="KW-0227">DNA damage</keyword>
<evidence type="ECO:0000256" key="6">
    <source>
        <dbReference type="ARBA" id="ARBA00022839"/>
    </source>
</evidence>
<dbReference type="OrthoDB" id="9810135at2"/>
<evidence type="ECO:0000259" key="15">
    <source>
        <dbReference type="PROSITE" id="PS51198"/>
    </source>
</evidence>
<dbReference type="InterPro" id="IPR014016">
    <property type="entry name" value="UvrD-like_ATP-bd"/>
</dbReference>